<gene>
    <name evidence="6" type="ORF">DDE18_18095</name>
</gene>
<protein>
    <submittedName>
        <fullName evidence="6">Cobalt ABC transporter permease</fullName>
    </submittedName>
</protein>
<feature type="transmembrane region" description="Helical" evidence="5">
    <location>
        <begin position="61"/>
        <end position="82"/>
    </location>
</feature>
<proteinExistence type="predicted"/>
<feature type="transmembrane region" description="Helical" evidence="5">
    <location>
        <begin position="331"/>
        <end position="352"/>
    </location>
</feature>
<feature type="transmembrane region" description="Helical" evidence="5">
    <location>
        <begin position="301"/>
        <end position="319"/>
    </location>
</feature>
<evidence type="ECO:0000256" key="2">
    <source>
        <dbReference type="ARBA" id="ARBA00022692"/>
    </source>
</evidence>
<dbReference type="Proteomes" id="UP000246018">
    <property type="component" value="Unassembled WGS sequence"/>
</dbReference>
<dbReference type="PANTHER" id="PTHR33514:SF15">
    <property type="entry name" value="COBALT TRANSPORT PROTEIN"/>
    <property type="match status" value="1"/>
</dbReference>
<dbReference type="Pfam" id="PF02361">
    <property type="entry name" value="CbiQ"/>
    <property type="match status" value="1"/>
</dbReference>
<comment type="caution">
    <text evidence="6">The sequence shown here is derived from an EMBL/GenBank/DDBJ whole genome shotgun (WGS) entry which is preliminary data.</text>
</comment>
<feature type="transmembrane region" description="Helical" evidence="5">
    <location>
        <begin position="234"/>
        <end position="255"/>
    </location>
</feature>
<evidence type="ECO:0000256" key="1">
    <source>
        <dbReference type="ARBA" id="ARBA00004141"/>
    </source>
</evidence>
<comment type="subcellular location">
    <subcellularLocation>
        <location evidence="1">Membrane</location>
        <topology evidence="1">Multi-pass membrane protein</topology>
    </subcellularLocation>
</comment>
<evidence type="ECO:0000313" key="6">
    <source>
        <dbReference type="EMBL" id="PVG81400.1"/>
    </source>
</evidence>
<dbReference type="AlphaFoldDB" id="A0A2T8F6R4"/>
<evidence type="ECO:0000256" key="4">
    <source>
        <dbReference type="ARBA" id="ARBA00023136"/>
    </source>
</evidence>
<dbReference type="OrthoDB" id="5187293at2"/>
<dbReference type="RefSeq" id="WP_116573682.1">
    <property type="nucleotide sequence ID" value="NZ_QDGZ01000008.1"/>
</dbReference>
<keyword evidence="3 5" id="KW-1133">Transmembrane helix</keyword>
<name>A0A2T8F6R4_9ACTN</name>
<sequence length="373" mass="38466">MAGAPGGLPRDLHPVAWWAWAIGLAAAASMTTNPLLLLLLVAVTSVVVLARRSGHPWGRSFRLYLWLGLAIVVLRVLFRVVFGGVETGTVLVPLPEVPLPDWVAGVRLLGPVTRESLLAGLYDGMRLATIVVCVGAANSLANPKRLLASVPPALYEIGTALVVAVSIFPQLADSVRRVRAAQALRGGAGGRVGRLRRFLVPVLEDSLERSLALAAGMDTRGYGRSGDLPRGQRALTGALLLSALVGICVGTYALLDPTAPQWLAGPVLVAGVVVAALGLLSAGRRVARTRYRPDPWSAPELMTVAVGVAVAALAHRLATTELVVAHPGVDGFPSLSVLGLAVGVLGLLPAVATPAPASTFAGSEAPSMEGSAV</sequence>
<keyword evidence="4 5" id="KW-0472">Membrane</keyword>
<keyword evidence="7" id="KW-1185">Reference proteome</keyword>
<dbReference type="EMBL" id="QDGZ01000008">
    <property type="protein sequence ID" value="PVG81400.1"/>
    <property type="molecule type" value="Genomic_DNA"/>
</dbReference>
<evidence type="ECO:0000256" key="3">
    <source>
        <dbReference type="ARBA" id="ARBA00022989"/>
    </source>
</evidence>
<dbReference type="InterPro" id="IPR003339">
    <property type="entry name" value="ABC/ECF_trnsptr_transmembrane"/>
</dbReference>
<keyword evidence="2 5" id="KW-0812">Transmembrane</keyword>
<reference evidence="6 7" key="1">
    <citation type="submission" date="2018-04" db="EMBL/GenBank/DDBJ databases">
        <title>Genome of Nocardioides gansuensis WSJ-1.</title>
        <authorList>
            <person name="Wu S."/>
            <person name="Wang G."/>
        </authorList>
    </citation>
    <scope>NUCLEOTIDE SEQUENCE [LARGE SCALE GENOMIC DNA]</scope>
    <source>
        <strain evidence="6 7">WSJ-1</strain>
    </source>
</reference>
<feature type="transmembrane region" description="Helical" evidence="5">
    <location>
        <begin position="261"/>
        <end position="280"/>
    </location>
</feature>
<dbReference type="GO" id="GO:0005886">
    <property type="term" value="C:plasma membrane"/>
    <property type="evidence" value="ECO:0007669"/>
    <property type="project" value="TreeGrafter"/>
</dbReference>
<organism evidence="6 7">
    <name type="scientific">Nocardioides gansuensis</name>
    <dbReference type="NCBI Taxonomy" id="2138300"/>
    <lineage>
        <taxon>Bacteria</taxon>
        <taxon>Bacillati</taxon>
        <taxon>Actinomycetota</taxon>
        <taxon>Actinomycetes</taxon>
        <taxon>Propionibacteriales</taxon>
        <taxon>Nocardioidaceae</taxon>
        <taxon>Nocardioides</taxon>
    </lineage>
</organism>
<accession>A0A2T8F6R4</accession>
<evidence type="ECO:0000256" key="5">
    <source>
        <dbReference type="SAM" id="Phobius"/>
    </source>
</evidence>
<feature type="transmembrane region" description="Helical" evidence="5">
    <location>
        <begin position="17"/>
        <end position="49"/>
    </location>
</feature>
<feature type="transmembrane region" description="Helical" evidence="5">
    <location>
        <begin position="153"/>
        <end position="172"/>
    </location>
</feature>
<evidence type="ECO:0000313" key="7">
    <source>
        <dbReference type="Proteomes" id="UP000246018"/>
    </source>
</evidence>
<dbReference type="PANTHER" id="PTHR33514">
    <property type="entry name" value="PROTEIN ABCI12, CHLOROPLASTIC"/>
    <property type="match status" value="1"/>
</dbReference>